<dbReference type="AlphaFoldDB" id="A0ABD3APY9"/>
<feature type="compositionally biased region" description="Polar residues" evidence="1">
    <location>
        <begin position="68"/>
        <end position="90"/>
    </location>
</feature>
<organism evidence="2 3">
    <name type="scientific">Cinchona calisaya</name>
    <dbReference type="NCBI Taxonomy" id="153742"/>
    <lineage>
        <taxon>Eukaryota</taxon>
        <taxon>Viridiplantae</taxon>
        <taxon>Streptophyta</taxon>
        <taxon>Embryophyta</taxon>
        <taxon>Tracheophyta</taxon>
        <taxon>Spermatophyta</taxon>
        <taxon>Magnoliopsida</taxon>
        <taxon>eudicotyledons</taxon>
        <taxon>Gunneridae</taxon>
        <taxon>Pentapetalae</taxon>
        <taxon>asterids</taxon>
        <taxon>lamiids</taxon>
        <taxon>Gentianales</taxon>
        <taxon>Rubiaceae</taxon>
        <taxon>Cinchonoideae</taxon>
        <taxon>Cinchoneae</taxon>
        <taxon>Cinchona</taxon>
    </lineage>
</organism>
<sequence length="306" mass="32367">MFAKNFIVEVVAGRNILEEENILRNEYPMTKDTSTQSRNDFPANLQSKLLIIAAVCSSALMQCEGDQSEANTSKPATSSALGSRNEQLKCSTTSTRRKSTAVALDLKVDAVATCDPSVDNFTTRTHALDALATQEILVDMSTVDEVTVNVAAIPDCAIDTAAFLPCSSGHEVKFALPEDKDTKAVWMERKEMATAVLEVVAETAAAPRCPTAAAVAREIVANDAVASKGRISIPIGNGNITATATQNQNAAAVVDIVAAQLLTTPTKNDKTFALVSDPLDPKLFVPLVTKVVPSLMGNADADVKNS</sequence>
<keyword evidence="3" id="KW-1185">Reference proteome</keyword>
<evidence type="ECO:0000313" key="2">
    <source>
        <dbReference type="EMBL" id="KAL3533148.1"/>
    </source>
</evidence>
<protein>
    <submittedName>
        <fullName evidence="2">Uncharacterized protein</fullName>
    </submittedName>
</protein>
<comment type="caution">
    <text evidence="2">The sequence shown here is derived from an EMBL/GenBank/DDBJ whole genome shotgun (WGS) entry which is preliminary data.</text>
</comment>
<feature type="region of interest" description="Disordered" evidence="1">
    <location>
        <begin position="67"/>
        <end position="92"/>
    </location>
</feature>
<evidence type="ECO:0000256" key="1">
    <source>
        <dbReference type="SAM" id="MobiDB-lite"/>
    </source>
</evidence>
<dbReference type="Proteomes" id="UP001630127">
    <property type="component" value="Unassembled WGS sequence"/>
</dbReference>
<name>A0ABD3APY9_9GENT</name>
<accession>A0ABD3APY9</accession>
<gene>
    <name evidence="2" type="ORF">ACH5RR_006669</name>
</gene>
<reference evidence="2 3" key="1">
    <citation type="submission" date="2024-11" db="EMBL/GenBank/DDBJ databases">
        <title>A near-complete genome assembly of Cinchona calisaya.</title>
        <authorList>
            <person name="Lian D.C."/>
            <person name="Zhao X.W."/>
            <person name="Wei L."/>
        </authorList>
    </citation>
    <scope>NUCLEOTIDE SEQUENCE [LARGE SCALE GENOMIC DNA]</scope>
    <source>
        <tissue evidence="2">Nenye</tissue>
    </source>
</reference>
<proteinExistence type="predicted"/>
<dbReference type="EMBL" id="JBJUIK010000003">
    <property type="protein sequence ID" value="KAL3533148.1"/>
    <property type="molecule type" value="Genomic_DNA"/>
</dbReference>
<evidence type="ECO:0000313" key="3">
    <source>
        <dbReference type="Proteomes" id="UP001630127"/>
    </source>
</evidence>